<dbReference type="RefSeq" id="WP_023281339.1">
    <property type="nucleotide sequence ID" value="NZ_BGBR01000030.1"/>
</dbReference>
<dbReference type="PANTHER" id="PTHR46401:SF2">
    <property type="entry name" value="GLYCOSYLTRANSFERASE WBBK-RELATED"/>
    <property type="match status" value="1"/>
</dbReference>
<dbReference type="EMBL" id="AB812073">
    <property type="protein sequence ID" value="BAQ01919.1"/>
    <property type="molecule type" value="Genomic_DNA"/>
</dbReference>
<dbReference type="EMBL" id="KJ739597">
    <property type="protein sequence ID" value="AIG56911.1"/>
    <property type="molecule type" value="Genomic_DNA"/>
</dbReference>
<evidence type="ECO:0000259" key="3">
    <source>
        <dbReference type="Pfam" id="PF13439"/>
    </source>
</evidence>
<dbReference type="GO" id="GO:0016757">
    <property type="term" value="F:glycosyltransferase activity"/>
    <property type="evidence" value="ECO:0007669"/>
    <property type="project" value="InterPro"/>
</dbReference>
<name>A0A075TE13_ECOLX</name>
<proteinExistence type="predicted"/>
<dbReference type="InterPro" id="IPR028098">
    <property type="entry name" value="Glyco_trans_4-like_N"/>
</dbReference>
<keyword evidence="1 5" id="KW-0808">Transferase</keyword>
<dbReference type="CDD" id="cd03809">
    <property type="entry name" value="GT4_MtfB-like"/>
    <property type="match status" value="1"/>
</dbReference>
<evidence type="ECO:0000313" key="4">
    <source>
        <dbReference type="EMBL" id="AIG56911.1"/>
    </source>
</evidence>
<organism evidence="4">
    <name type="scientific">Escherichia coli</name>
    <dbReference type="NCBI Taxonomy" id="562"/>
    <lineage>
        <taxon>Bacteria</taxon>
        <taxon>Pseudomonadati</taxon>
        <taxon>Pseudomonadota</taxon>
        <taxon>Gammaproteobacteria</taxon>
        <taxon>Enterobacterales</taxon>
        <taxon>Enterobacteriaceae</taxon>
        <taxon>Escherichia</taxon>
    </lineage>
</organism>
<dbReference type="SUPFAM" id="SSF53756">
    <property type="entry name" value="UDP-Glycosyltransferase/glycogen phosphorylase"/>
    <property type="match status" value="1"/>
</dbReference>
<dbReference type="PANTHER" id="PTHR46401">
    <property type="entry name" value="GLYCOSYLTRANSFERASE WBBK-RELATED"/>
    <property type="match status" value="1"/>
</dbReference>
<dbReference type="InterPro" id="IPR001296">
    <property type="entry name" value="Glyco_trans_1"/>
</dbReference>
<reference evidence="5" key="1">
    <citation type="journal article" date="2014" name="DNA Res.">
        <title>A complete view of the genetic diversity of the Escherichia coli O-antigen biosynthesis gene cluster.</title>
        <authorList>
            <person name="Iguchi A."/>
            <person name="Iyoda S."/>
            <person name="Kikuchi T."/>
            <person name="Ogura Y."/>
            <person name="Katsura K."/>
            <person name="Ohnishi M."/>
            <person name="Hayashi T."/>
            <person name="Thomson N.R."/>
        </authorList>
    </citation>
    <scope>NUCLEOTIDE SEQUENCE</scope>
    <source>
        <strain evidence="5">C12/55</strain>
    </source>
</reference>
<accession>A0A075TE13</accession>
<feature type="domain" description="Glycosyl transferase family 1" evidence="2">
    <location>
        <begin position="180"/>
        <end position="320"/>
    </location>
</feature>
<evidence type="ECO:0000313" key="5">
    <source>
        <dbReference type="EMBL" id="BAQ01919.1"/>
    </source>
</evidence>
<reference evidence="4" key="2">
    <citation type="journal article" date="2016" name="PLoS ONE">
        <title>Comparison of O-Antigen Gene Clusters of All O-Serogroups of Escherichia coli and Proposal for Adopting a New Nomenclature for O-Typing.</title>
        <authorList>
            <person name="DebRoy C."/>
            <person name="Fratamico P.M."/>
            <person name="Yan X."/>
            <person name="Baranzoni G."/>
            <person name="Liu Y."/>
            <person name="Needleman D.S."/>
            <person name="Tebbs R."/>
            <person name="O'Connell C.D."/>
            <person name="Allred A."/>
            <person name="Swimley M."/>
            <person name="Mwangi M."/>
            <person name="Kapur V."/>
            <person name="Raygoza Garay J.A."/>
            <person name="Roberts E.L."/>
            <person name="Katani R."/>
        </authorList>
    </citation>
    <scope>NUCLEOTIDE SEQUENCE</scope>
    <source>
        <strain evidence="4">2533-54</strain>
    </source>
</reference>
<protein>
    <submittedName>
        <fullName evidence="4">Mannosylfructose-phosphate synthase</fullName>
    </submittedName>
    <submittedName>
        <fullName evidence="5">Putative glycosyltransferase</fullName>
    </submittedName>
</protein>
<evidence type="ECO:0000256" key="1">
    <source>
        <dbReference type="ARBA" id="ARBA00022679"/>
    </source>
</evidence>
<feature type="domain" description="Glycosyltransferase subfamily 4-like N-terminal" evidence="3">
    <location>
        <begin position="13"/>
        <end position="163"/>
    </location>
</feature>
<evidence type="ECO:0000259" key="2">
    <source>
        <dbReference type="Pfam" id="PF00534"/>
    </source>
</evidence>
<dbReference type="AlphaFoldDB" id="A0A075TE13"/>
<sequence length="349" mass="40552">MRLLIDGRMLHSSGVGVYIKQIIHELVTDSNENVTLILNETESVEGIPEDIQIIKVNYGRFSIKNIFKLRKLLINYDCYLIPNLALTPFKSKKYKIFSTVHDLCPVRMRDCFPLHLSIAYWILMLWQIINSNKIFTISGFTKKELKCFYPFFNENKYVVVHNGWEKKNGNITFRGAEPSEIYGLCVGNVKKHKNILPLIDYLNNYVPDALIYIVGDYSNFKTKAISDDPVSTKSIVFTGFISDEELDNLYKNASFFIFPSRYEGFGLPLLEAMAYQLPIFASNIEIFHEIAGEHIEYFDPYNFDGLNKMISSVQKKDLRKDYSDVLKKFSWKKTVNSMLKVMNEYSFNK</sequence>
<dbReference type="Gene3D" id="3.40.50.2000">
    <property type="entry name" value="Glycogen Phosphorylase B"/>
    <property type="match status" value="2"/>
</dbReference>
<gene>
    <name evidence="4" type="primary">mfpsA</name>
</gene>
<dbReference type="Pfam" id="PF13439">
    <property type="entry name" value="Glyco_transf_4"/>
    <property type="match status" value="1"/>
</dbReference>
<dbReference type="Pfam" id="PF00534">
    <property type="entry name" value="Glycos_transf_1"/>
    <property type="match status" value="1"/>
</dbReference>